<gene>
    <name evidence="10" type="ORF">D5086_0000146090</name>
</gene>
<evidence type="ECO:0000256" key="1">
    <source>
        <dbReference type="ARBA" id="ARBA00004651"/>
    </source>
</evidence>
<feature type="transmembrane region" description="Helical" evidence="8">
    <location>
        <begin position="114"/>
        <end position="142"/>
    </location>
</feature>
<evidence type="ECO:0000256" key="7">
    <source>
        <dbReference type="ARBA" id="ARBA00023136"/>
    </source>
</evidence>
<evidence type="ECO:0000256" key="6">
    <source>
        <dbReference type="ARBA" id="ARBA00022989"/>
    </source>
</evidence>
<evidence type="ECO:0000256" key="4">
    <source>
        <dbReference type="ARBA" id="ARBA00022475"/>
    </source>
</evidence>
<comment type="similarity">
    <text evidence="2 8">Belongs to the Casparian strip membrane proteins (CASP) family.</text>
</comment>
<protein>
    <recommendedName>
        <fullName evidence="8">CASP-like protein</fullName>
    </recommendedName>
</protein>
<evidence type="ECO:0000313" key="10">
    <source>
        <dbReference type="EMBL" id="TKS04054.1"/>
    </source>
</evidence>
<evidence type="ECO:0000256" key="5">
    <source>
        <dbReference type="ARBA" id="ARBA00022692"/>
    </source>
</evidence>
<accession>A0A4U5Q1X6</accession>
<dbReference type="InterPro" id="IPR006702">
    <property type="entry name" value="CASP_dom"/>
</dbReference>
<comment type="subcellular location">
    <subcellularLocation>
        <location evidence="1 8">Cell membrane</location>
        <topology evidence="1 8">Multi-pass membrane protein</topology>
    </subcellularLocation>
</comment>
<keyword evidence="4 8" id="KW-1003">Cell membrane</keyword>
<dbReference type="AlphaFoldDB" id="A0A4U5Q1X6"/>
<organism evidence="10">
    <name type="scientific">Populus alba</name>
    <name type="common">White poplar</name>
    <dbReference type="NCBI Taxonomy" id="43335"/>
    <lineage>
        <taxon>Eukaryota</taxon>
        <taxon>Viridiplantae</taxon>
        <taxon>Streptophyta</taxon>
        <taxon>Embryophyta</taxon>
        <taxon>Tracheophyta</taxon>
        <taxon>Spermatophyta</taxon>
        <taxon>Magnoliopsida</taxon>
        <taxon>eudicotyledons</taxon>
        <taxon>Gunneridae</taxon>
        <taxon>Pentapetalae</taxon>
        <taxon>rosids</taxon>
        <taxon>fabids</taxon>
        <taxon>Malpighiales</taxon>
        <taxon>Salicaceae</taxon>
        <taxon>Saliceae</taxon>
        <taxon>Populus</taxon>
    </lineage>
</organism>
<reference evidence="10" key="1">
    <citation type="submission" date="2018-10" db="EMBL/GenBank/DDBJ databases">
        <title>Population genomic analysis revealed the cold adaptation of white poplar.</title>
        <authorList>
            <person name="Liu Y.-J."/>
        </authorList>
    </citation>
    <scope>NUCLEOTIDE SEQUENCE [LARGE SCALE GENOMIC DNA]</scope>
    <source>
        <strain evidence="10">PAL-ZL1</strain>
    </source>
</reference>
<sequence length="192" mass="20453">MESQNKASLPVMDGLERRVASRSEGARTCDLLLRVLALVLTLAAAIVLGVDKQTKVVPIKILDTLPPISLPVSAKWHYLPAFTYSVASNAIACSYAALSLALSVSGKKGMMSIVVVLDLLMVALLFSSNGAALAIGLMGYQGNSHVRWTKVCNVFGRFCNQVAVSISLSLLGSIVFLFLVGTTSLRLLKKSK</sequence>
<keyword evidence="7 8" id="KW-0472">Membrane</keyword>
<dbReference type="STRING" id="43335.A0A4U5Q1X6"/>
<dbReference type="InterPro" id="IPR044173">
    <property type="entry name" value="CASPL"/>
</dbReference>
<name>A0A4U5Q1X6_POPAL</name>
<feature type="transmembrane region" description="Helical" evidence="8">
    <location>
        <begin position="81"/>
        <end position="102"/>
    </location>
</feature>
<dbReference type="Pfam" id="PF04535">
    <property type="entry name" value="CASP_dom"/>
    <property type="match status" value="1"/>
</dbReference>
<dbReference type="InterPro" id="IPR006459">
    <property type="entry name" value="CASP/CASPL"/>
</dbReference>
<keyword evidence="6 8" id="KW-1133">Transmembrane helix</keyword>
<proteinExistence type="inferred from homology"/>
<feature type="domain" description="Casparian strip membrane protein" evidence="9">
    <location>
        <begin position="25"/>
        <end position="174"/>
    </location>
</feature>
<feature type="transmembrane region" description="Helical" evidence="8">
    <location>
        <begin position="162"/>
        <end position="188"/>
    </location>
</feature>
<comment type="subunit">
    <text evidence="3 8">Homodimer and heterodimers.</text>
</comment>
<evidence type="ECO:0000256" key="2">
    <source>
        <dbReference type="ARBA" id="ARBA00007651"/>
    </source>
</evidence>
<dbReference type="PANTHER" id="PTHR36488:SF8">
    <property type="entry name" value="CASP-LIKE PROTEIN 1U1"/>
    <property type="match status" value="1"/>
</dbReference>
<dbReference type="NCBIfam" id="TIGR01569">
    <property type="entry name" value="A_tha_TIGR01569"/>
    <property type="match status" value="1"/>
</dbReference>
<dbReference type="GO" id="GO:0005886">
    <property type="term" value="C:plasma membrane"/>
    <property type="evidence" value="ECO:0007669"/>
    <property type="project" value="UniProtKB-SubCell"/>
</dbReference>
<comment type="caution">
    <text evidence="10">The sequence shown here is derived from an EMBL/GenBank/DDBJ whole genome shotgun (WGS) entry which is preliminary data.</text>
</comment>
<feature type="transmembrane region" description="Helical" evidence="8">
    <location>
        <begin position="31"/>
        <end position="50"/>
    </location>
</feature>
<keyword evidence="5 8" id="KW-0812">Transmembrane</keyword>
<evidence type="ECO:0000256" key="3">
    <source>
        <dbReference type="ARBA" id="ARBA00011489"/>
    </source>
</evidence>
<dbReference type="PANTHER" id="PTHR36488">
    <property type="entry name" value="CASP-LIKE PROTEIN 1U1"/>
    <property type="match status" value="1"/>
</dbReference>
<evidence type="ECO:0000259" key="9">
    <source>
        <dbReference type="Pfam" id="PF04535"/>
    </source>
</evidence>
<evidence type="ECO:0000256" key="8">
    <source>
        <dbReference type="RuleBase" id="RU361233"/>
    </source>
</evidence>
<dbReference type="EMBL" id="RCHU01000467">
    <property type="protein sequence ID" value="TKS04054.1"/>
    <property type="molecule type" value="Genomic_DNA"/>
</dbReference>